<dbReference type="AlphaFoldDB" id="A0AAW6VQ19"/>
<dbReference type="Gene3D" id="3.30.420.240">
    <property type="match status" value="1"/>
</dbReference>
<accession>A0AAW6VQ19</accession>
<protein>
    <recommendedName>
        <fullName evidence="3">Terminase large subunit gp17-like C-terminal domain-containing protein</fullName>
    </recommendedName>
</protein>
<gene>
    <name evidence="1" type="ORF">PT520_09425</name>
</gene>
<reference evidence="1" key="2">
    <citation type="submission" date="2023-02" db="EMBL/GenBank/DDBJ databases">
        <authorList>
            <person name="Concha-Toloza M."/>
            <person name="Lopez-Cantillo M."/>
            <person name="Molina-Mora J."/>
            <person name="Collado L."/>
        </authorList>
    </citation>
    <scope>NUCLEOTIDE SEQUENCE</scope>
    <source>
        <strain evidence="1">FR1p273A</strain>
    </source>
</reference>
<evidence type="ECO:0008006" key="3">
    <source>
        <dbReference type="Google" id="ProtNLM"/>
    </source>
</evidence>
<dbReference type="RefSeq" id="WP_284074900.1">
    <property type="nucleotide sequence ID" value="NZ_JAQTJH010000012.1"/>
</dbReference>
<evidence type="ECO:0000313" key="2">
    <source>
        <dbReference type="Proteomes" id="UP001237843"/>
    </source>
</evidence>
<comment type="caution">
    <text evidence="1">The sequence shown here is derived from an EMBL/GenBank/DDBJ whole genome shotgun (WGS) entry which is preliminary data.</text>
</comment>
<dbReference type="Proteomes" id="UP001237843">
    <property type="component" value="Unassembled WGS sequence"/>
</dbReference>
<name>A0AAW6VQ19_9BACT</name>
<evidence type="ECO:0000313" key="1">
    <source>
        <dbReference type="EMBL" id="MDK2062735.1"/>
    </source>
</evidence>
<dbReference type="EMBL" id="JAQTJH010000012">
    <property type="protein sequence ID" value="MDK2062735.1"/>
    <property type="molecule type" value="Genomic_DNA"/>
</dbReference>
<proteinExistence type="predicted"/>
<reference evidence="1" key="1">
    <citation type="journal article" date="2023" name="Antibiotics">
        <title>Genomic Characterization of Antibiotic-Resistant Campylobacterales Isolated from Chilean Poultry Meat.</title>
        <authorList>
            <person name="Concha-Toloza M."/>
            <person name="Lopez-Cantillo M."/>
            <person name="Molina-Mora J.A."/>
            <person name="Collado L."/>
        </authorList>
    </citation>
    <scope>NUCLEOTIDE SEQUENCE</scope>
    <source>
        <strain evidence="1">FR1p273A</strain>
    </source>
</reference>
<sequence length="505" mass="57337">MNKAELQKELIKRELAKKSILAYTRYIIENVYEKPFLEAWFHGYIAELYHQVFAGNITDFLITIPPSYGKTMMTTSAITWRLGVKPQSKYIYTSYGSDLSGEVSGEARSIIKHPFYANLFPETIVSNTKDKETEWKTTKGGGVFATGTGGVATGKHAPGGGIFIDDPIKASERNSLAAIQTSINFYTDSLASRRKDFIGCIMQRLNPKDLAGYLKELGFYHLNLKALESRPIVYELGNFRYERKANEPLYEAYEDLAAIEKKRVELASSFSAQYQQEPETIDGDFYKEEMFSYIGEFDIPKEERKHIIIDPAMSTKKTADNRAIDVIGISKNDEDMELFIVHDVFYGIWGFDEFIERIIDAMIKYPDATVWIELGGGGHLVIQELRKAIIKKNTQLKAEGKETIKNRINELSAKKNGASKNQIIEACEPYFLTGQIKFKRTANGLDQLKRELKSFDPSKDSPKDDCMECLAIAVTNPDIKAAKKEKPKKEKLIPRGKLNQRGWRI</sequence>
<organism evidence="1 2">
    <name type="scientific">Aliarcobacter butzleri</name>
    <dbReference type="NCBI Taxonomy" id="28197"/>
    <lineage>
        <taxon>Bacteria</taxon>
        <taxon>Pseudomonadati</taxon>
        <taxon>Campylobacterota</taxon>
        <taxon>Epsilonproteobacteria</taxon>
        <taxon>Campylobacterales</taxon>
        <taxon>Arcobacteraceae</taxon>
        <taxon>Aliarcobacter</taxon>
    </lineage>
</organism>